<feature type="region of interest" description="Disordered" evidence="1">
    <location>
        <begin position="289"/>
        <end position="366"/>
    </location>
</feature>
<feature type="compositionally biased region" description="Acidic residues" evidence="1">
    <location>
        <begin position="240"/>
        <end position="261"/>
    </location>
</feature>
<gene>
    <name evidence="2" type="ORF">ATO9_04785</name>
</gene>
<dbReference type="RefSeq" id="WP_043746012.1">
    <property type="nucleotide sequence ID" value="NZ_AQQX01000002.1"/>
</dbReference>
<dbReference type="STRING" id="1461694.ATO9_04785"/>
<dbReference type="Proteomes" id="UP000030004">
    <property type="component" value="Unassembled WGS sequence"/>
</dbReference>
<comment type="caution">
    <text evidence="2">The sequence shown here is derived from an EMBL/GenBank/DDBJ whole genome shotgun (WGS) entry which is preliminary data.</text>
</comment>
<name>A0A0A0EG68_9RHOB</name>
<feature type="compositionally biased region" description="Acidic residues" evidence="1">
    <location>
        <begin position="76"/>
        <end position="87"/>
    </location>
</feature>
<feature type="compositionally biased region" description="Basic and acidic residues" evidence="1">
    <location>
        <begin position="53"/>
        <end position="62"/>
    </location>
</feature>
<organism evidence="2 3">
    <name type="scientific">Pseudooceanicola atlanticus</name>
    <dbReference type="NCBI Taxonomy" id="1461694"/>
    <lineage>
        <taxon>Bacteria</taxon>
        <taxon>Pseudomonadati</taxon>
        <taxon>Pseudomonadota</taxon>
        <taxon>Alphaproteobacteria</taxon>
        <taxon>Rhodobacterales</taxon>
        <taxon>Paracoccaceae</taxon>
        <taxon>Pseudooceanicola</taxon>
    </lineage>
</organism>
<feature type="compositionally biased region" description="Acidic residues" evidence="1">
    <location>
        <begin position="330"/>
        <end position="341"/>
    </location>
</feature>
<proteinExistence type="predicted"/>
<protein>
    <submittedName>
        <fullName evidence="2">Uncharacterized protein</fullName>
    </submittedName>
</protein>
<dbReference type="OrthoDB" id="7875768at2"/>
<feature type="region of interest" description="Disordered" evidence="1">
    <location>
        <begin position="119"/>
        <end position="189"/>
    </location>
</feature>
<keyword evidence="3" id="KW-1185">Reference proteome</keyword>
<evidence type="ECO:0000313" key="2">
    <source>
        <dbReference type="EMBL" id="KGM49349.1"/>
    </source>
</evidence>
<feature type="region of interest" description="Disordered" evidence="1">
    <location>
        <begin position="22"/>
        <end position="87"/>
    </location>
</feature>
<evidence type="ECO:0000256" key="1">
    <source>
        <dbReference type="SAM" id="MobiDB-lite"/>
    </source>
</evidence>
<accession>A0A0A0EG68</accession>
<feature type="region of interest" description="Disordered" evidence="1">
    <location>
        <begin position="204"/>
        <end position="268"/>
    </location>
</feature>
<dbReference type="eggNOG" id="ENOG5032YP1">
    <property type="taxonomic scope" value="Bacteria"/>
</dbReference>
<evidence type="ECO:0000313" key="3">
    <source>
        <dbReference type="Proteomes" id="UP000030004"/>
    </source>
</evidence>
<feature type="compositionally biased region" description="Acidic residues" evidence="1">
    <location>
        <begin position="294"/>
        <end position="303"/>
    </location>
</feature>
<dbReference type="EMBL" id="AQQX01000002">
    <property type="protein sequence ID" value="KGM49349.1"/>
    <property type="molecule type" value="Genomic_DNA"/>
</dbReference>
<reference evidence="2 3" key="1">
    <citation type="journal article" date="2015" name="Antonie Van Leeuwenhoek">
        <title>Pseudooceanicola atlanticus gen. nov. sp. nov., isolated from surface seawater of the Atlantic Ocean and reclassification of Oceanicola batsensis, Oceanicola marinus, Oceanicola nitratireducens, Oceanicola nanhaiensis, Oceanicola antarcticus and Oceanicola flagellatus, as Pseudooceanicola batsensis comb. nov., Pseudooceanicola marinus comb. nov., Pseudooceanicola nitratireducens comb. nov., Pseudooceanicola nanhaiensis comb. nov., Pseudooceanicola antarcticus comb. nov., and Pseudooceanicola flagellatus comb. nov.</title>
        <authorList>
            <person name="Lai Q."/>
            <person name="Li G."/>
            <person name="Liu X."/>
            <person name="Du Y."/>
            <person name="Sun F."/>
            <person name="Shao Z."/>
        </authorList>
    </citation>
    <scope>NUCLEOTIDE SEQUENCE [LARGE SCALE GENOMIC DNA]</scope>
    <source>
        <strain evidence="2 3">22II-s11g</strain>
    </source>
</reference>
<sequence length="418" mass="45605">MADSVTNVQIEDVLSSIRKLVSEEVRAQTRDGSATNRAPARPASVVPDPAPEPEAKPADDRLILTQSLRVTPPTTEEPEVEEPETIEDEADFVHAEAEDDPQCEAEVMNLMQRVAAVAPDPEVSAEDDAPETPEAKAPEVAEDDDTASIEPEKIKASFIPEVAPQTTAKTKAEADPEEEAESDVIPTFLRRSGVSSLKQRIADVEEAVSSSGGEWEPDVDEDSDAAPEPESSSVPWEDHFAEEDESEDFSAEPEPAEEDIATAEFDGAELNFDFDSIRSEMELGGADARRDAYLVEEEDEEPELAASEPEPVTAGPRAVETVAPQPTAEEAAEWEDDLPEEEPARPASRSYSAEPYADDQAALSADDPTLLDEDMLRDMVAEIVRQELQGALGERITRNVRKLVRREIHRALSARDIV</sequence>
<feature type="compositionally biased region" description="Acidic residues" evidence="1">
    <location>
        <begin position="215"/>
        <end position="227"/>
    </location>
</feature>
<dbReference type="AlphaFoldDB" id="A0A0A0EG68"/>